<dbReference type="Proteomes" id="UP000075515">
    <property type="component" value="Unassembled WGS sequence"/>
</dbReference>
<comment type="caution">
    <text evidence="2">The sequence shown here is derived from an EMBL/GenBank/DDBJ whole genome shotgun (WGS) entry which is preliminary data.</text>
</comment>
<dbReference type="EMBL" id="JEMC01003348">
    <property type="protein sequence ID" value="KYF81984.1"/>
    <property type="molecule type" value="Genomic_DNA"/>
</dbReference>
<gene>
    <name evidence="2" type="ORF">BE18_06975</name>
</gene>
<evidence type="ECO:0000313" key="2">
    <source>
        <dbReference type="EMBL" id="KYF81984.1"/>
    </source>
</evidence>
<feature type="region of interest" description="Disordered" evidence="1">
    <location>
        <begin position="1"/>
        <end position="21"/>
    </location>
</feature>
<dbReference type="AlphaFoldDB" id="A0A150RNZ3"/>
<evidence type="ECO:0000313" key="3">
    <source>
        <dbReference type="Proteomes" id="UP000075515"/>
    </source>
</evidence>
<sequence length="104" mass="11218">MSTVSPARSPENQRLKANPPVRRASFDRMYELGVSCPAMASRPVDGEKDTSSAIWTSATGDSGGIWRVEIPRRATSKVFPKVTVASAKESTTVKLVKLRPAASQ</sequence>
<accession>A0A150RNZ3</accession>
<name>A0A150RNZ3_SORCE</name>
<protein>
    <submittedName>
        <fullName evidence="2">Uncharacterized protein</fullName>
    </submittedName>
</protein>
<organism evidence="2 3">
    <name type="scientific">Sorangium cellulosum</name>
    <name type="common">Polyangium cellulosum</name>
    <dbReference type="NCBI Taxonomy" id="56"/>
    <lineage>
        <taxon>Bacteria</taxon>
        <taxon>Pseudomonadati</taxon>
        <taxon>Myxococcota</taxon>
        <taxon>Polyangia</taxon>
        <taxon>Polyangiales</taxon>
        <taxon>Polyangiaceae</taxon>
        <taxon>Sorangium</taxon>
    </lineage>
</organism>
<proteinExistence type="predicted"/>
<feature type="compositionally biased region" description="Polar residues" evidence="1">
    <location>
        <begin position="1"/>
        <end position="12"/>
    </location>
</feature>
<reference evidence="2 3" key="1">
    <citation type="submission" date="2014-02" db="EMBL/GenBank/DDBJ databases">
        <title>The small core and large imbalanced accessory genome model reveals a collaborative survival strategy of Sorangium cellulosum strains in nature.</title>
        <authorList>
            <person name="Han K."/>
            <person name="Peng R."/>
            <person name="Blom J."/>
            <person name="Li Y.-Z."/>
        </authorList>
    </citation>
    <scope>NUCLEOTIDE SEQUENCE [LARGE SCALE GENOMIC DNA]</scope>
    <source>
        <strain evidence="2 3">So0149</strain>
    </source>
</reference>
<evidence type="ECO:0000256" key="1">
    <source>
        <dbReference type="SAM" id="MobiDB-lite"/>
    </source>
</evidence>